<keyword evidence="2" id="KW-0614">Plasmid</keyword>
<organism evidence="1 3">
    <name type="scientific">Vibrio gazogenes</name>
    <dbReference type="NCBI Taxonomy" id="687"/>
    <lineage>
        <taxon>Bacteria</taxon>
        <taxon>Pseudomonadati</taxon>
        <taxon>Pseudomonadota</taxon>
        <taxon>Gammaproteobacteria</taxon>
        <taxon>Vibrionales</taxon>
        <taxon>Vibrionaceae</taxon>
        <taxon>Vibrio</taxon>
    </lineage>
</organism>
<reference evidence="1 3" key="1">
    <citation type="submission" date="2016-12" db="EMBL/GenBank/DDBJ databases">
        <authorList>
            <person name="Song W.-J."/>
            <person name="Kurnit D.M."/>
        </authorList>
    </citation>
    <scope>NUCLEOTIDE SEQUENCE [LARGE SCALE GENOMIC DNA]</scope>
    <source>
        <strain evidence="1 3">ATCC 43942</strain>
        <plasmid evidence="3">Plasmid unnamed1</plasmid>
        <plasmid evidence="2">unnamed1</plasmid>
    </source>
</reference>
<protein>
    <recommendedName>
        <fullName evidence="4">S-adenosylhomocysteine hydrolase</fullName>
    </recommendedName>
</protein>
<evidence type="ECO:0000313" key="2">
    <source>
        <dbReference type="EMBL" id="ASA58361.1"/>
    </source>
</evidence>
<dbReference type="EMBL" id="CP018835">
    <property type="protein sequence ID" value="ASA54413.1"/>
    <property type="molecule type" value="Genomic_DNA"/>
</dbReference>
<evidence type="ECO:0000313" key="3">
    <source>
        <dbReference type="Proteomes" id="UP000196708"/>
    </source>
</evidence>
<dbReference type="Proteomes" id="UP000196708">
    <property type="component" value="Plasmid unnamed1"/>
</dbReference>
<dbReference type="Proteomes" id="UP000196708">
    <property type="component" value="Chromosome 1"/>
</dbReference>
<dbReference type="OrthoDB" id="6261728at2"/>
<accession>A0A1Z2SB67</accession>
<name>A0A1Z2SB67_VIBGA</name>
<dbReference type="KEGG" id="vga:BSQ33_21515"/>
<dbReference type="KEGG" id="vga:BSQ33_00840"/>
<proteinExistence type="predicted"/>
<geneLocation type="plasmid" evidence="2">
    <name>unnamed1</name>
</geneLocation>
<dbReference type="EMBL" id="CP018837">
    <property type="protein sequence ID" value="ASA58361.1"/>
    <property type="molecule type" value="Genomic_DNA"/>
</dbReference>
<evidence type="ECO:0008006" key="4">
    <source>
        <dbReference type="Google" id="ProtNLM"/>
    </source>
</evidence>
<gene>
    <name evidence="1" type="ORF">BSQ33_00840</name>
    <name evidence="2" type="ORF">BSQ33_21515</name>
</gene>
<dbReference type="InterPro" id="IPR021077">
    <property type="entry name" value="Phage_phi-Lf_Orf112"/>
</dbReference>
<dbReference type="RefSeq" id="WP_088132926.1">
    <property type="nucleotide sequence ID" value="NZ_CP018835.1"/>
</dbReference>
<sequence length="128" mass="15032">MKKLRQRIKLRDELYQCGVLNRQLSEILISEFDSMEEAADYLGCSVSSLYRFKQQNKWPVAQARLLLIRHRGYLPSSTPWYGFKIRGDKLLTPSGREFSAIELNIPKNIKSNDSYALLMRSKKRFKRS</sequence>
<dbReference type="Pfam" id="PF12375">
    <property type="entry name" value="DUF3653"/>
    <property type="match status" value="1"/>
</dbReference>
<evidence type="ECO:0000313" key="1">
    <source>
        <dbReference type="EMBL" id="ASA54413.1"/>
    </source>
</evidence>
<dbReference type="AlphaFoldDB" id="A0A1Z2SB67"/>